<feature type="transmembrane region" description="Helical" evidence="1">
    <location>
        <begin position="105"/>
        <end position="124"/>
    </location>
</feature>
<accession>A0ABD2KV32</accession>
<evidence type="ECO:0008006" key="4">
    <source>
        <dbReference type="Google" id="ProtNLM"/>
    </source>
</evidence>
<dbReference type="InterPro" id="IPR013869">
    <property type="entry name" value="DUF1757"/>
</dbReference>
<organism evidence="2 3">
    <name type="scientific">Heterodera trifolii</name>
    <dbReference type="NCBI Taxonomy" id="157864"/>
    <lineage>
        <taxon>Eukaryota</taxon>
        <taxon>Metazoa</taxon>
        <taxon>Ecdysozoa</taxon>
        <taxon>Nematoda</taxon>
        <taxon>Chromadorea</taxon>
        <taxon>Rhabditida</taxon>
        <taxon>Tylenchina</taxon>
        <taxon>Tylenchomorpha</taxon>
        <taxon>Tylenchoidea</taxon>
        <taxon>Heteroderidae</taxon>
        <taxon>Heteroderinae</taxon>
        <taxon>Heterodera</taxon>
    </lineage>
</organism>
<feature type="transmembrane region" description="Helical" evidence="1">
    <location>
        <begin position="161"/>
        <end position="181"/>
    </location>
</feature>
<reference evidence="2 3" key="1">
    <citation type="submission" date="2024-10" db="EMBL/GenBank/DDBJ databases">
        <authorList>
            <person name="Kim D."/>
        </authorList>
    </citation>
    <scope>NUCLEOTIDE SEQUENCE [LARGE SCALE GENOMIC DNA]</scope>
    <source>
        <strain evidence="2">BH-2024</strain>
    </source>
</reference>
<gene>
    <name evidence="2" type="ORF">niasHT_016679</name>
</gene>
<keyword evidence="3" id="KW-1185">Reference proteome</keyword>
<evidence type="ECO:0000313" key="3">
    <source>
        <dbReference type="Proteomes" id="UP001620626"/>
    </source>
</evidence>
<name>A0ABD2KV32_9BILA</name>
<dbReference type="PANTHER" id="PTHR38636:SF2">
    <property type="entry name" value="TRANSCELLULAR CHAPERONE SIGNALING (X)CROSS TISSUE"/>
    <property type="match status" value="1"/>
</dbReference>
<protein>
    <recommendedName>
        <fullName evidence="4">Transmembrane protein</fullName>
    </recommendedName>
</protein>
<keyword evidence="1" id="KW-1133">Transmembrane helix</keyword>
<evidence type="ECO:0000256" key="1">
    <source>
        <dbReference type="SAM" id="Phobius"/>
    </source>
</evidence>
<keyword evidence="1" id="KW-0812">Transmembrane</keyword>
<dbReference type="Proteomes" id="UP001620626">
    <property type="component" value="Unassembled WGS sequence"/>
</dbReference>
<dbReference type="PANTHER" id="PTHR38636">
    <property type="entry name" value="PROTEIN CBG20488"/>
    <property type="match status" value="1"/>
</dbReference>
<sequence length="239" mass="27247">MPQTLPYDALNTDGEDSFLGGWTLNFFRTNKANMTPKRLANIPQPEIEYGIYCTFRTVELGALLGGLVAKPLYAHFVLRRTPHDKITVNTTKIARAAGRKLQGRILLASLFLGPLVVSPLALILNGYTRTQLKERCYQIRCDERTIFGHRLTLLLGFAGWYWRRFQGAVDFIILGMAYTVLRHRLLSKESSNLAMKFVAETERYANPEEAELDMRQLTRFFLNKGHKSEGDGKETEQSQ</sequence>
<comment type="caution">
    <text evidence="2">The sequence shown here is derived from an EMBL/GenBank/DDBJ whole genome shotgun (WGS) entry which is preliminary data.</text>
</comment>
<dbReference type="AlphaFoldDB" id="A0ABD2KV32"/>
<evidence type="ECO:0000313" key="2">
    <source>
        <dbReference type="EMBL" id="KAL3106557.1"/>
    </source>
</evidence>
<keyword evidence="1" id="KW-0472">Membrane</keyword>
<dbReference type="EMBL" id="JBICBT010000646">
    <property type="protein sequence ID" value="KAL3106557.1"/>
    <property type="molecule type" value="Genomic_DNA"/>
</dbReference>
<dbReference type="Pfam" id="PF08560">
    <property type="entry name" value="DUF1757"/>
    <property type="match status" value="1"/>
</dbReference>
<proteinExistence type="predicted"/>